<gene>
    <name evidence="2" type="ORF">QUV96_04625</name>
</gene>
<evidence type="ECO:0000313" key="3">
    <source>
        <dbReference type="Proteomes" id="UP001529340"/>
    </source>
</evidence>
<feature type="transmembrane region" description="Helical" evidence="1">
    <location>
        <begin position="6"/>
        <end position="29"/>
    </location>
</feature>
<dbReference type="EMBL" id="JAUDCG010000015">
    <property type="protein sequence ID" value="MDM8156920.1"/>
    <property type="molecule type" value="Genomic_DNA"/>
</dbReference>
<feature type="transmembrane region" description="Helical" evidence="1">
    <location>
        <begin position="101"/>
        <end position="123"/>
    </location>
</feature>
<proteinExistence type="predicted"/>
<keyword evidence="3" id="KW-1185">Reference proteome</keyword>
<reference evidence="2" key="2">
    <citation type="submission" date="2023-06" db="EMBL/GenBank/DDBJ databases">
        <authorList>
            <person name="Zeman M."/>
            <person name="Kubasova T."/>
            <person name="Jahodarova E."/>
            <person name="Nykrynova M."/>
            <person name="Rychlik I."/>
        </authorList>
    </citation>
    <scope>NUCLEOTIDE SEQUENCE</scope>
    <source>
        <strain evidence="2">ET39</strain>
    </source>
</reference>
<organism evidence="2 3">
    <name type="scientific">Amedibacillus dolichus</name>
    <dbReference type="NCBI Taxonomy" id="31971"/>
    <lineage>
        <taxon>Bacteria</taxon>
        <taxon>Bacillati</taxon>
        <taxon>Bacillota</taxon>
        <taxon>Erysipelotrichia</taxon>
        <taxon>Erysipelotrichales</taxon>
        <taxon>Erysipelotrichaceae</taxon>
        <taxon>Amedibacillus</taxon>
    </lineage>
</organism>
<protein>
    <submittedName>
        <fullName evidence="2">Uncharacterized protein</fullName>
    </submittedName>
</protein>
<dbReference type="Proteomes" id="UP001529340">
    <property type="component" value="Unassembled WGS sequence"/>
</dbReference>
<feature type="transmembrane region" description="Helical" evidence="1">
    <location>
        <begin position="41"/>
        <end position="62"/>
    </location>
</feature>
<keyword evidence="1" id="KW-0812">Transmembrane</keyword>
<name>A0ABT7UBA6_9FIRM</name>
<reference evidence="2" key="1">
    <citation type="submission" date="2023-06" db="EMBL/GenBank/DDBJ databases">
        <title>Identification and characterization of horizontal gene transfer across gut microbiota members of farm animals based on homology search.</title>
        <authorList>
            <person name="Schwarzerova J."/>
            <person name="Nykrynova M."/>
            <person name="Jureckova K."/>
            <person name="Cejkova D."/>
            <person name="Rychlik I."/>
        </authorList>
    </citation>
    <scope>NUCLEOTIDE SEQUENCE</scope>
    <source>
        <strain evidence="2">ET39</strain>
    </source>
</reference>
<accession>A0ABT7UBA6</accession>
<feature type="transmembrane region" description="Helical" evidence="1">
    <location>
        <begin position="68"/>
        <end position="89"/>
    </location>
</feature>
<keyword evidence="1" id="KW-0472">Membrane</keyword>
<sequence>MYQNGIHIILLVILFILLAALPVVIIRYLKAIMQHQTKQTIGHTAYFSVLLFVVALCCVPMMNLLRAVHLAMINLVALPVIPWLIRYRMQKVEQGDADRFSFVYYLLFGIILIFLFITMFFMIDVPGAMLLS</sequence>
<keyword evidence="1" id="KW-1133">Transmembrane helix</keyword>
<evidence type="ECO:0000256" key="1">
    <source>
        <dbReference type="SAM" id="Phobius"/>
    </source>
</evidence>
<comment type="caution">
    <text evidence="2">The sequence shown here is derived from an EMBL/GenBank/DDBJ whole genome shotgun (WGS) entry which is preliminary data.</text>
</comment>
<evidence type="ECO:0000313" key="2">
    <source>
        <dbReference type="EMBL" id="MDM8156920.1"/>
    </source>
</evidence>
<dbReference type="RefSeq" id="WP_289607385.1">
    <property type="nucleotide sequence ID" value="NZ_JAUDCG010000015.1"/>
</dbReference>